<dbReference type="Proteomes" id="UP000294830">
    <property type="component" value="Unassembled WGS sequence"/>
</dbReference>
<evidence type="ECO:0000256" key="1">
    <source>
        <dbReference type="ARBA" id="ARBA00007118"/>
    </source>
</evidence>
<evidence type="ECO:0000313" key="7">
    <source>
        <dbReference type="EMBL" id="TCN70524.1"/>
    </source>
</evidence>
<proteinExistence type="inferred from homology"/>
<dbReference type="OrthoDB" id="1091152at2"/>
<dbReference type="CDD" id="cd02143">
    <property type="entry name" value="nitroreductase_FeS-like"/>
    <property type="match status" value="1"/>
</dbReference>
<keyword evidence="5" id="KW-0411">Iron-sulfur</keyword>
<feature type="domain" description="4Fe-4S ferredoxin-type" evidence="6">
    <location>
        <begin position="34"/>
        <end position="64"/>
    </location>
</feature>
<dbReference type="PROSITE" id="PS00198">
    <property type="entry name" value="4FE4S_FER_1"/>
    <property type="match status" value="2"/>
</dbReference>
<comment type="caution">
    <text evidence="7">The sequence shown here is derived from an EMBL/GenBank/DDBJ whole genome shotgun (WGS) entry which is preliminary data.</text>
</comment>
<keyword evidence="2" id="KW-0479">Metal-binding</keyword>
<dbReference type="InterPro" id="IPR017896">
    <property type="entry name" value="4Fe4S_Fe-S-bd"/>
</dbReference>
<dbReference type="InterPro" id="IPR017900">
    <property type="entry name" value="4Fe4S_Fe_S_CS"/>
</dbReference>
<keyword evidence="3" id="KW-0560">Oxidoreductase</keyword>
<evidence type="ECO:0000256" key="4">
    <source>
        <dbReference type="ARBA" id="ARBA00023004"/>
    </source>
</evidence>
<keyword evidence="4" id="KW-0408">Iron</keyword>
<evidence type="ECO:0000256" key="3">
    <source>
        <dbReference type="ARBA" id="ARBA00023002"/>
    </source>
</evidence>
<dbReference type="InterPro" id="IPR000415">
    <property type="entry name" value="Nitroreductase-like"/>
</dbReference>
<dbReference type="GO" id="GO:0016491">
    <property type="term" value="F:oxidoreductase activity"/>
    <property type="evidence" value="ECO:0007669"/>
    <property type="project" value="UniProtKB-KW"/>
</dbReference>
<dbReference type="SUPFAM" id="SSF54862">
    <property type="entry name" value="4Fe-4S ferredoxins"/>
    <property type="match status" value="1"/>
</dbReference>
<dbReference type="PANTHER" id="PTHR43673">
    <property type="entry name" value="NAD(P)H NITROREDUCTASE YDGI-RELATED"/>
    <property type="match status" value="1"/>
</dbReference>
<dbReference type="Gene3D" id="3.40.109.10">
    <property type="entry name" value="NADH Oxidase"/>
    <property type="match status" value="1"/>
</dbReference>
<dbReference type="InterPro" id="IPR029479">
    <property type="entry name" value="Nitroreductase"/>
</dbReference>
<reference evidence="7 8" key="1">
    <citation type="submission" date="2019-03" db="EMBL/GenBank/DDBJ databases">
        <title>Genomic Encyclopedia of Archaeal and Bacterial Type Strains, Phase II (KMG-II): from individual species to whole genera.</title>
        <authorList>
            <person name="Goeker M."/>
        </authorList>
    </citation>
    <scope>NUCLEOTIDE SEQUENCE [LARGE SCALE GENOMIC DNA]</scope>
    <source>
        <strain evidence="7 8">RL-C</strain>
    </source>
</reference>
<sequence length="272" mass="29888">MSSSEYTFKVAPNCTKCSACSHVCPSGIIVMTADGPTLPNAKICIRCGHCVAVCPVDALDFSLTPLANQKRIDGALTIDSEKAEQFLRSRRSIRNYRKKEVANDDLTRLLEVAHYAPSGGNTQSVSYVVVNKREILDKLSALTLDWIAEMSKVNASMRSYSNLVSISRESGADVIFRGAPALVVAVGPRKMPIVRDNARFSLAYAELFAPTLGLGSCWAGFFEMCSSAYHKEVYDLLGLTEEQMVVGALMVGYPKYYFKRLVGRNSLDVKFI</sequence>
<evidence type="ECO:0000256" key="2">
    <source>
        <dbReference type="ARBA" id="ARBA00022723"/>
    </source>
</evidence>
<comment type="similarity">
    <text evidence="1">Belongs to the nitroreductase family.</text>
</comment>
<dbReference type="RefSeq" id="WP_131838394.1">
    <property type="nucleotide sequence ID" value="NZ_SLWB01000003.1"/>
</dbReference>
<feature type="domain" description="4Fe-4S ferredoxin-type" evidence="6">
    <location>
        <begin position="6"/>
        <end position="32"/>
    </location>
</feature>
<dbReference type="PROSITE" id="PS51379">
    <property type="entry name" value="4FE4S_FER_2"/>
    <property type="match status" value="2"/>
</dbReference>
<dbReference type="GO" id="GO:0051536">
    <property type="term" value="F:iron-sulfur cluster binding"/>
    <property type="evidence" value="ECO:0007669"/>
    <property type="project" value="UniProtKB-KW"/>
</dbReference>
<dbReference type="AlphaFoldDB" id="A0A4R2EUP6"/>
<dbReference type="SUPFAM" id="SSF55469">
    <property type="entry name" value="FMN-dependent nitroreductase-like"/>
    <property type="match status" value="1"/>
</dbReference>
<accession>A0A4R2EUP6</accession>
<dbReference type="PANTHER" id="PTHR43673:SF10">
    <property type="entry name" value="NADH DEHYDROGENASE_NAD(P)H NITROREDUCTASE XCC3605-RELATED"/>
    <property type="match status" value="1"/>
</dbReference>
<dbReference type="EMBL" id="SLWB01000003">
    <property type="protein sequence ID" value="TCN70524.1"/>
    <property type="molecule type" value="Genomic_DNA"/>
</dbReference>
<dbReference type="Gene3D" id="3.30.70.20">
    <property type="match status" value="1"/>
</dbReference>
<protein>
    <submittedName>
        <fullName evidence="7">Nitroreductase</fullName>
    </submittedName>
</protein>
<evidence type="ECO:0000256" key="5">
    <source>
        <dbReference type="ARBA" id="ARBA00023014"/>
    </source>
</evidence>
<keyword evidence="8" id="KW-1185">Reference proteome</keyword>
<dbReference type="Pfam" id="PF00881">
    <property type="entry name" value="Nitroreductase"/>
    <property type="match status" value="1"/>
</dbReference>
<evidence type="ECO:0000259" key="6">
    <source>
        <dbReference type="PROSITE" id="PS51379"/>
    </source>
</evidence>
<name>A0A4R2EUP6_9BACT</name>
<dbReference type="GO" id="GO:0046872">
    <property type="term" value="F:metal ion binding"/>
    <property type="evidence" value="ECO:0007669"/>
    <property type="project" value="UniProtKB-KW"/>
</dbReference>
<dbReference type="Pfam" id="PF13187">
    <property type="entry name" value="Fer4_9"/>
    <property type="match status" value="1"/>
</dbReference>
<organism evidence="7 8">
    <name type="scientific">Acetobacteroides hydrogenigenes</name>
    <dbReference type="NCBI Taxonomy" id="979970"/>
    <lineage>
        <taxon>Bacteria</taxon>
        <taxon>Pseudomonadati</taxon>
        <taxon>Bacteroidota</taxon>
        <taxon>Bacteroidia</taxon>
        <taxon>Bacteroidales</taxon>
        <taxon>Rikenellaceae</taxon>
        <taxon>Acetobacteroides</taxon>
    </lineage>
</organism>
<evidence type="ECO:0000313" key="8">
    <source>
        <dbReference type="Proteomes" id="UP000294830"/>
    </source>
</evidence>
<gene>
    <name evidence="7" type="ORF">CLV25_10339</name>
</gene>